<dbReference type="SUPFAM" id="SSF49879">
    <property type="entry name" value="SMAD/FHA domain"/>
    <property type="match status" value="1"/>
</dbReference>
<dbReference type="InterPro" id="IPR036188">
    <property type="entry name" value="FAD/NAD-bd_sf"/>
</dbReference>
<comment type="caution">
    <text evidence="2">The sequence shown here is derived from an EMBL/GenBank/DDBJ whole genome shotgun (WGS) entry which is preliminary data.</text>
</comment>
<protein>
    <recommendedName>
        <fullName evidence="1">FHA domain-containing protein</fullName>
    </recommendedName>
</protein>
<gene>
    <name evidence="2" type="ORF">CP500_010020</name>
</gene>
<feature type="domain" description="FHA" evidence="1">
    <location>
        <begin position="24"/>
        <end position="83"/>
    </location>
</feature>
<dbReference type="PROSITE" id="PS50006">
    <property type="entry name" value="FHA_DOMAIN"/>
    <property type="match status" value="1"/>
</dbReference>
<dbReference type="InterPro" id="IPR008984">
    <property type="entry name" value="SMAD_FHA_dom_sf"/>
</dbReference>
<dbReference type="OrthoDB" id="7788186at2"/>
<dbReference type="CDD" id="cd00060">
    <property type="entry name" value="FHA"/>
    <property type="match status" value="1"/>
</dbReference>
<dbReference type="SUPFAM" id="SSF51905">
    <property type="entry name" value="FAD/NAD(P)-binding domain"/>
    <property type="match status" value="1"/>
</dbReference>
<proteinExistence type="predicted"/>
<organism evidence="2 3">
    <name type="scientific">Tychonema bourrellyi FEM_GT703</name>
    <dbReference type="NCBI Taxonomy" id="2040638"/>
    <lineage>
        <taxon>Bacteria</taxon>
        <taxon>Bacillati</taxon>
        <taxon>Cyanobacteriota</taxon>
        <taxon>Cyanophyceae</taxon>
        <taxon>Oscillatoriophycideae</taxon>
        <taxon>Oscillatoriales</taxon>
        <taxon>Microcoleaceae</taxon>
        <taxon>Tychonema</taxon>
    </lineage>
</organism>
<keyword evidence="3" id="KW-1185">Reference proteome</keyword>
<dbReference type="RefSeq" id="WP_096831254.1">
    <property type="nucleotide sequence ID" value="NZ_NXIB02000047.1"/>
</dbReference>
<sequence length="688" mass="77981">MQVQLSWEDPVTGEQWQPVLTLPVALGRKLDQMPTTLEGQQVARTVLNSKQVSRFHALIAIVNGQLAITDKSVNGIYVKDRWIRQSSEPLASGDTLKIGPYSITFTLLPETESESTEAVSPSSTIFDPESSIAEAQAVRATPNKSPDSGMFFHPESDLLDYRSAITQEKNPPLPNIFGAECVSIEEIKRTVLQSHYEEKDYAAIGGGMGSFAWVDAIRIWGVKAEQIRVIGRGEHQPYSRYRLICRNSQIPEYERIRSGSDSCPDNIWGWPGYAIREAWRNLFSGNLIPAFKYLWQVFAEPVLADTYSPRSGDVFASMDRESDRIGWKAMWRSGNILAIRKTDDGRYVIVYSPTEARVHEYQVLVARYVHLCIGYPTVKFLPDLLEYRETTGDCQSVVNAYENHESVYKQLKKQGGTVIVRGRGIVASRIIQRLNEIRQQNDQITIIHLMRSPNPKGGKFGSAQRYVENHWEFQPYNWPKGTWGGDMRKMLEAANPPGRYQLLEDWAGTTTADRHDWRQIIDQGRKEGWYRITFGKIEKVERNQQGQPVTWISSSSAKSQIKTNIEADFIIDATGLESNPDGSPLLKDLIGHYRLPLNPFGRLHVANDFEIKEMRNQDKRKKNRGRMYAAGIMTLGGPYAPVDTFLGLQYAAQRSAEGLVRAGAPKIKYLNGIGSFWQWIKWATNQEP</sequence>
<dbReference type="Proteomes" id="UP000226442">
    <property type="component" value="Unassembled WGS sequence"/>
</dbReference>
<dbReference type="InterPro" id="IPR000253">
    <property type="entry name" value="FHA_dom"/>
</dbReference>
<evidence type="ECO:0000259" key="1">
    <source>
        <dbReference type="PROSITE" id="PS50006"/>
    </source>
</evidence>
<dbReference type="Gene3D" id="2.60.200.20">
    <property type="match status" value="1"/>
</dbReference>
<dbReference type="EMBL" id="NXIB02000047">
    <property type="protein sequence ID" value="PHX55604.1"/>
    <property type="molecule type" value="Genomic_DNA"/>
</dbReference>
<name>A0A2G4F1E9_9CYAN</name>
<accession>A0A2G4F1E9</accession>
<dbReference type="Gene3D" id="3.50.50.60">
    <property type="entry name" value="FAD/NAD(P)-binding domain"/>
    <property type="match status" value="1"/>
</dbReference>
<reference evidence="2" key="1">
    <citation type="submission" date="2017-10" db="EMBL/GenBank/DDBJ databases">
        <title>Draft genome sequence of the planktic cyanobacteria Tychonema bourrellyi isolated from alpine lentic freshwater.</title>
        <authorList>
            <person name="Tett A."/>
            <person name="Armanini F."/>
            <person name="Asnicar F."/>
            <person name="Boscaini A."/>
            <person name="Pasolli E."/>
            <person name="Zolfo M."/>
            <person name="Donati C."/>
            <person name="Salmaso N."/>
            <person name="Segata N."/>
        </authorList>
    </citation>
    <scope>NUCLEOTIDE SEQUENCE</scope>
    <source>
        <strain evidence="2">FEM_GT703</strain>
    </source>
</reference>
<evidence type="ECO:0000313" key="2">
    <source>
        <dbReference type="EMBL" id="PHX55604.1"/>
    </source>
</evidence>
<evidence type="ECO:0000313" key="3">
    <source>
        <dbReference type="Proteomes" id="UP000226442"/>
    </source>
</evidence>
<dbReference type="Pfam" id="PF00498">
    <property type="entry name" value="FHA"/>
    <property type="match status" value="1"/>
</dbReference>
<dbReference type="AlphaFoldDB" id="A0A2G4F1E9"/>